<sequence>MASATSAPTSSLRIAQVNSLLSLLNLNTSSFNHASSSSAPGSNYNSRPGSAAGPNDASGAGATDPSIPSGPPVWKVLIMDKVSKDILATSLRVQDLRENGVTLHMQLHSDRPPLTDVPAVYFVSPTSQNIQRIAQDMKRMLYESFYVNFTSTVPKPVMEEFANLVAADGTGQLVQQVYDQYLNFIVLEPNLFELLPDAAASPSSSASTNGANAPSAASTSLTTYERLNDPKSGQKEVEDATDRIAAGLFSTLATMGALPIIRSPRGNAAELVARKLESKIREHITSSRGGSNLFSEAAGSAGHASWSSSRPLLVVLDRNVDLVPMLAHSWTYQALVQDVLDLQLNRVTVVSSEGGVTSKKTYDLDSKDFFWSKNSATPFPQVAEDIDAELNRYKADAAEITRSTGISSMDEVGQLDATSNAAHLKAAITALPELTQRKSTIDAHMNIATSLLQGIKKRGLDTLFQLEEVIARQKKETILETVRDTQLEDVNDKLRLFIIYFLSAPDNALSKADVEEFERVLKEQGADLSALNYVKKVRELTRMTMLASAPQAPSTTTDAPGGFRGFSSLSSRLTDRLKDSGLENLVQGVKNFLPVQKDLTVTRLVASLMEPAGANAQALQETDEYLFFDPKAPRTRAAAASGGMKARQVFNEAIVFVVGGGGYVEFANLQEYAARTAGANAAGGGNAAALGGGPGAGAVGGIGGKKITYGATEILKPIEFVRALAHLAGGDVAGAPAAAGGGK</sequence>
<dbReference type="InterPro" id="IPR027482">
    <property type="entry name" value="Sec1-like_dom2"/>
</dbReference>
<dbReference type="PANTHER" id="PTHR11679">
    <property type="entry name" value="VESICLE PROTEIN SORTING-ASSOCIATED"/>
    <property type="match status" value="1"/>
</dbReference>
<dbReference type="PIRSF" id="PIRSF005715">
    <property type="entry name" value="VPS45_Sec1"/>
    <property type="match status" value="1"/>
</dbReference>
<feature type="compositionally biased region" description="Basic and acidic residues" evidence="2">
    <location>
        <begin position="226"/>
        <end position="238"/>
    </location>
</feature>
<dbReference type="InterPro" id="IPR001619">
    <property type="entry name" value="Sec1-like"/>
</dbReference>
<dbReference type="OrthoDB" id="10251230at2759"/>
<dbReference type="EMBL" id="OOIN01000001">
    <property type="protein sequence ID" value="SPO19998.1"/>
    <property type="molecule type" value="Genomic_DNA"/>
</dbReference>
<dbReference type="Gene3D" id="3.40.50.2060">
    <property type="match status" value="1"/>
</dbReference>
<name>A0A5C3DPD9_9BASI</name>
<dbReference type="Gene3D" id="3.90.830.10">
    <property type="entry name" value="Syntaxin Binding Protein 1, Chain A, domain 2"/>
    <property type="match status" value="1"/>
</dbReference>
<dbReference type="AlphaFoldDB" id="A0A5C3DPD9"/>
<protein>
    <submittedName>
        <fullName evidence="3">Related to SLY1 protein</fullName>
    </submittedName>
</protein>
<dbReference type="InterPro" id="IPR043127">
    <property type="entry name" value="Sec-1-like_dom3a"/>
</dbReference>
<accession>A0A5C3DPD9</accession>
<dbReference type="InterPro" id="IPR036045">
    <property type="entry name" value="Sec1-like_sf"/>
</dbReference>
<feature type="compositionally biased region" description="Low complexity" evidence="2">
    <location>
        <begin position="203"/>
        <end position="220"/>
    </location>
</feature>
<dbReference type="Gene3D" id="3.40.50.1910">
    <property type="match status" value="1"/>
</dbReference>
<evidence type="ECO:0000256" key="2">
    <source>
        <dbReference type="SAM" id="MobiDB-lite"/>
    </source>
</evidence>
<dbReference type="GO" id="GO:0016192">
    <property type="term" value="P:vesicle-mediated transport"/>
    <property type="evidence" value="ECO:0007669"/>
    <property type="project" value="InterPro"/>
</dbReference>
<organism evidence="3 4">
    <name type="scientific">Ustilago trichophora</name>
    <dbReference type="NCBI Taxonomy" id="86804"/>
    <lineage>
        <taxon>Eukaryota</taxon>
        <taxon>Fungi</taxon>
        <taxon>Dikarya</taxon>
        <taxon>Basidiomycota</taxon>
        <taxon>Ustilaginomycotina</taxon>
        <taxon>Ustilaginomycetes</taxon>
        <taxon>Ustilaginales</taxon>
        <taxon>Ustilaginaceae</taxon>
        <taxon>Ustilago</taxon>
    </lineage>
</organism>
<feature type="region of interest" description="Disordered" evidence="2">
    <location>
        <begin position="203"/>
        <end position="238"/>
    </location>
</feature>
<dbReference type="Gene3D" id="1.25.40.60">
    <property type="match status" value="1"/>
</dbReference>
<evidence type="ECO:0000313" key="4">
    <source>
        <dbReference type="Proteomes" id="UP000324022"/>
    </source>
</evidence>
<dbReference type="Proteomes" id="UP000324022">
    <property type="component" value="Unassembled WGS sequence"/>
</dbReference>
<proteinExistence type="inferred from homology"/>
<dbReference type="SUPFAM" id="SSF56815">
    <property type="entry name" value="Sec1/munc18-like (SM) proteins"/>
    <property type="match status" value="1"/>
</dbReference>
<dbReference type="InterPro" id="IPR043154">
    <property type="entry name" value="Sec-1-like_dom1"/>
</dbReference>
<gene>
    <name evidence="3" type="ORF">UTRI_00389_B</name>
</gene>
<feature type="region of interest" description="Disordered" evidence="2">
    <location>
        <begin position="34"/>
        <end position="67"/>
    </location>
</feature>
<comment type="similarity">
    <text evidence="1">Belongs to the STXBP/unc-18/SEC1 family.</text>
</comment>
<evidence type="ECO:0000256" key="1">
    <source>
        <dbReference type="ARBA" id="ARBA00009884"/>
    </source>
</evidence>
<evidence type="ECO:0000313" key="3">
    <source>
        <dbReference type="EMBL" id="SPO19998.1"/>
    </source>
</evidence>
<dbReference type="Pfam" id="PF00995">
    <property type="entry name" value="Sec1"/>
    <property type="match status" value="1"/>
</dbReference>
<reference evidence="3 4" key="1">
    <citation type="submission" date="2018-03" db="EMBL/GenBank/DDBJ databases">
        <authorList>
            <person name="Guldener U."/>
        </authorList>
    </citation>
    <scope>NUCLEOTIDE SEQUENCE [LARGE SCALE GENOMIC DNA]</scope>
    <source>
        <strain evidence="3 4">NBRC100155</strain>
    </source>
</reference>
<feature type="compositionally biased region" description="Low complexity" evidence="2">
    <location>
        <begin position="34"/>
        <end position="46"/>
    </location>
</feature>
<keyword evidence="4" id="KW-1185">Reference proteome</keyword>